<keyword evidence="2" id="KW-1185">Reference proteome</keyword>
<evidence type="ECO:0000313" key="1">
    <source>
        <dbReference type="EMBL" id="PVD30495.1"/>
    </source>
</evidence>
<evidence type="ECO:0000313" key="2">
    <source>
        <dbReference type="Proteomes" id="UP000245119"/>
    </source>
</evidence>
<reference evidence="1 2" key="1">
    <citation type="submission" date="2018-04" db="EMBL/GenBank/DDBJ databases">
        <title>The genome of golden apple snail Pomacea canaliculata provides insight into stress tolerance and invasive adaptation.</title>
        <authorList>
            <person name="Liu C."/>
            <person name="Liu B."/>
            <person name="Ren Y."/>
            <person name="Zhang Y."/>
            <person name="Wang H."/>
            <person name="Li S."/>
            <person name="Jiang F."/>
            <person name="Yin L."/>
            <person name="Zhang G."/>
            <person name="Qian W."/>
            <person name="Fan W."/>
        </authorList>
    </citation>
    <scope>NUCLEOTIDE SEQUENCE [LARGE SCALE GENOMIC DNA]</scope>
    <source>
        <strain evidence="1">SZHN2017</strain>
        <tissue evidence="1">Muscle</tissue>
    </source>
</reference>
<organism evidence="1 2">
    <name type="scientific">Pomacea canaliculata</name>
    <name type="common">Golden apple snail</name>
    <dbReference type="NCBI Taxonomy" id="400727"/>
    <lineage>
        <taxon>Eukaryota</taxon>
        <taxon>Metazoa</taxon>
        <taxon>Spiralia</taxon>
        <taxon>Lophotrochozoa</taxon>
        <taxon>Mollusca</taxon>
        <taxon>Gastropoda</taxon>
        <taxon>Caenogastropoda</taxon>
        <taxon>Architaenioglossa</taxon>
        <taxon>Ampullarioidea</taxon>
        <taxon>Ampullariidae</taxon>
        <taxon>Pomacea</taxon>
    </lineage>
</organism>
<dbReference type="AlphaFoldDB" id="A0A2T7PAP2"/>
<sequence>MRQADTNQESLAVVTLTTDAAEVQATVLPVRWRGNGAPPQQLTEAVQSVAKTKNIKENEEYKIFAKNDWLWRKRTVFCSRAEINEATLRKGRRNRESEVQLQRQLLYEGSASEKQDFDNSPRASHGLAGEWRRKRVISLVCWRTNNDLHKGTSRG</sequence>
<gene>
    <name evidence="1" type="ORF">C0Q70_09762</name>
</gene>
<dbReference type="EMBL" id="PZQS01000005">
    <property type="protein sequence ID" value="PVD30495.1"/>
    <property type="molecule type" value="Genomic_DNA"/>
</dbReference>
<proteinExistence type="predicted"/>
<accession>A0A2T7PAP2</accession>
<dbReference type="Proteomes" id="UP000245119">
    <property type="component" value="Linkage Group LG5"/>
</dbReference>
<comment type="caution">
    <text evidence="1">The sequence shown here is derived from an EMBL/GenBank/DDBJ whole genome shotgun (WGS) entry which is preliminary data.</text>
</comment>
<protein>
    <submittedName>
        <fullName evidence="1">Uncharacterized protein</fullName>
    </submittedName>
</protein>
<name>A0A2T7PAP2_POMCA</name>